<dbReference type="RefSeq" id="WP_009610526.1">
    <property type="nucleotide sequence ID" value="NZ_ABXP02000119.1"/>
</dbReference>
<feature type="chain" id="PRO_5039044014" evidence="2">
    <location>
        <begin position="23"/>
        <end position="772"/>
    </location>
</feature>
<organism evidence="4 5">
    <name type="scientific">Caldanaerobacter subterraneus subsp. pacificus DSM 12653</name>
    <dbReference type="NCBI Taxonomy" id="391606"/>
    <lineage>
        <taxon>Bacteria</taxon>
        <taxon>Bacillati</taxon>
        <taxon>Bacillota</taxon>
        <taxon>Clostridia</taxon>
        <taxon>Thermoanaerobacterales</taxon>
        <taxon>Thermoanaerobacteraceae</taxon>
        <taxon>Caldanaerobacter</taxon>
    </lineage>
</organism>
<dbReference type="AlphaFoldDB" id="B7R8D6"/>
<evidence type="ECO:0000313" key="5">
    <source>
        <dbReference type="Proteomes" id="UP000010146"/>
    </source>
</evidence>
<name>B7R8D6_9THEO</name>
<evidence type="ECO:0000256" key="1">
    <source>
        <dbReference type="ARBA" id="ARBA00022737"/>
    </source>
</evidence>
<dbReference type="Pfam" id="PF00395">
    <property type="entry name" value="SLH"/>
    <property type="match status" value="2"/>
</dbReference>
<feature type="signal peptide" evidence="2">
    <location>
        <begin position="1"/>
        <end position="22"/>
    </location>
</feature>
<keyword evidence="1" id="KW-0677">Repeat</keyword>
<dbReference type="EMBL" id="ABXP02000119">
    <property type="protein sequence ID" value="KKC28686.1"/>
    <property type="molecule type" value="Genomic_DNA"/>
</dbReference>
<feature type="domain" description="SLH" evidence="3">
    <location>
        <begin position="26"/>
        <end position="89"/>
    </location>
</feature>
<protein>
    <submittedName>
        <fullName evidence="4">S-layer-like domain-containing protein</fullName>
    </submittedName>
</protein>
<comment type="caution">
    <text evidence="4">The sequence shown here is derived from an EMBL/GenBank/DDBJ whole genome shotgun (WGS) entry which is preliminary data.</text>
</comment>
<proteinExistence type="predicted"/>
<reference evidence="4 5" key="2">
    <citation type="journal article" date="2015" name="BMC Genomics">
        <title>Analysis of three genomes within the thermophilic bacterial species Caldanaerobacter subterraneus with a focus on carbon monoxide dehydrogenase evolution and hydrolase diversity.</title>
        <authorList>
            <person name="Sant'Anna F.H."/>
            <person name="Lebedinsky A.V."/>
            <person name="Sokolova T.G."/>
            <person name="Robb F.T."/>
            <person name="Gonzalez J.M."/>
        </authorList>
    </citation>
    <scope>NUCLEOTIDE SEQUENCE [LARGE SCALE GENOMIC DNA]</scope>
    <source>
        <strain evidence="4 5">DSM 12653</strain>
    </source>
</reference>
<evidence type="ECO:0000259" key="3">
    <source>
        <dbReference type="PROSITE" id="PS51272"/>
    </source>
</evidence>
<dbReference type="Proteomes" id="UP000010146">
    <property type="component" value="Unassembled WGS sequence"/>
</dbReference>
<dbReference type="PROSITE" id="PS51272">
    <property type="entry name" value="SLH"/>
    <property type="match status" value="2"/>
</dbReference>
<feature type="domain" description="SLH" evidence="3">
    <location>
        <begin position="90"/>
        <end position="153"/>
    </location>
</feature>
<reference evidence="4 5" key="1">
    <citation type="submission" date="2008-07" db="EMBL/GenBank/DDBJ databases">
        <authorList>
            <person name="Gonzalez J."/>
            <person name="Sokolova T."/>
            <person name="Ferriera S."/>
            <person name="Johnson J."/>
            <person name="Kravitz S."/>
            <person name="Beeson K."/>
            <person name="Sutton G."/>
            <person name="Rogers Y.-H."/>
            <person name="Friedman R."/>
            <person name="Frazier M."/>
            <person name="Venter J.C."/>
        </authorList>
    </citation>
    <scope>NUCLEOTIDE SEQUENCE [LARGE SCALE GENOMIC DNA]</scope>
    <source>
        <strain evidence="4 5">DSM 12653</strain>
    </source>
</reference>
<accession>B7R8D6</accession>
<dbReference type="InterPro" id="IPR001119">
    <property type="entry name" value="SLH_dom"/>
</dbReference>
<sequence length="772" mass="82734">MKRLKKLIAFVVTFALVFGAMAVGFAASPFTDVKSDAPYASAVDRLYALGITQGMGDGTYGPDLPLTRAQMVTFVIRMLGLEQVAQAAASEPPAFTDIKDHWAVGYINVAKDLKITDGVGDGKFAPDANLTYGQALAFAIRALGYTDVKWGTPTLAKAVELGLTQGINLGFNDVINRGETAMVLNKALETETFRGYDANGNPVYGPKLISKVATYADYTVIATNAQDNTVPSGKVKVLDKDNNLTTINAGIVDFSKYLGKKVTVYSAKYGDPVYVAEKTNDVVTFTEGQNSVGTTVYKNDTNLTPITLNDVYTLYNGYLTKLSKVTIYKGADVTIINNNYVIVNNSYARSTVVYNDVQSGDKYINRSSDYELRGTVTVIGAVNKVTDIKANDYIYYGNQYDVNGNVVGTVIYVVRNQVTGTVTEKSVSGTTYKASIDNVSYKVANANVWNGLNVGNKATVILDKDNVIVGVASTTTTSANYAIYKSKSNPYNEWFAKVNLVMPDGSVTTFNAVYSRVPSISLTGGEIVTYTVDSNNALTSLTPVTTGLYNLTNGSYKTAANTLTNGDGTIYYLNDKTIILNHKTDDSYAALKLSDLKDVTGGLTGKVVADSYNIAKMVVFENASFVSTTTSTVYGYVTGVATIYASDGSTFNRLTVIAGGQTKTYDTVDSTISATQNTPVVLTLTNGKVSAVGTPTVVPATGTVTLSNIDQVNLRVTAKFSDNSERGYLLDPNFIVVKTDGTLKGLGDITSTTPVKLYVNDIGKVFVIEIQQ</sequence>
<evidence type="ECO:0000313" key="4">
    <source>
        <dbReference type="EMBL" id="KKC28686.1"/>
    </source>
</evidence>
<keyword evidence="2" id="KW-0732">Signal</keyword>
<reference evidence="5" key="3">
    <citation type="submission" date="2015-02" db="EMBL/GenBank/DDBJ databases">
        <title>Genome analysis of three genomes within the thermophilic hydrogenogenic bacterial species Caldanaerobacter subterraneus.</title>
        <authorList>
            <person name="Sant'Anna F.H."/>
            <person name="Lebedinsky A."/>
            <person name="Sokolova T."/>
            <person name="Robb F.T."/>
            <person name="Gonzalez J.M."/>
        </authorList>
    </citation>
    <scope>NUCLEOTIDE SEQUENCE [LARGE SCALE GENOMIC DNA]</scope>
    <source>
        <strain evidence="5">DSM 12653</strain>
    </source>
</reference>
<gene>
    <name evidence="4" type="ORF">CDSM653_02336</name>
</gene>
<evidence type="ECO:0000256" key="2">
    <source>
        <dbReference type="SAM" id="SignalP"/>
    </source>
</evidence>